<keyword evidence="1" id="KW-0694">RNA-binding</keyword>
<dbReference type="InterPro" id="IPR011989">
    <property type="entry name" value="ARM-like"/>
</dbReference>
<protein>
    <submittedName>
        <fullName evidence="3">Pumilio 3</fullName>
    </submittedName>
</protein>
<dbReference type="PANTHER" id="PTHR13389">
    <property type="entry name" value="PUMILIO HOMOLOG 3"/>
    <property type="match status" value="1"/>
</dbReference>
<sequence>MKTYMVKFATGEFGHMVLLAIFDCVDDTKLVKQAVLSEILSALPEVIGNKRSKKVLLYLLSPRDPAHMLPEIVKELEQGDGNAHSEKDMATRRRELLEAVSPVLLEYLCENAATMVKDKATGVTSWRPPAGT</sequence>
<dbReference type="InterPro" id="IPR012959">
    <property type="entry name" value="CPL_dom"/>
</dbReference>
<feature type="domain" description="CPL" evidence="2">
    <location>
        <begin position="49"/>
        <end position="121"/>
    </location>
</feature>
<dbReference type="Pfam" id="PF08144">
    <property type="entry name" value="CPL"/>
    <property type="match status" value="1"/>
</dbReference>
<evidence type="ECO:0000259" key="2">
    <source>
        <dbReference type="Pfam" id="PF08144"/>
    </source>
</evidence>
<evidence type="ECO:0000256" key="1">
    <source>
        <dbReference type="ARBA" id="ARBA00022884"/>
    </source>
</evidence>
<accession>A0ABV0YST9</accession>
<dbReference type="PANTHER" id="PTHR13389:SF0">
    <property type="entry name" value="PUMILIO HOMOLOG 3"/>
    <property type="match status" value="1"/>
</dbReference>
<dbReference type="SUPFAM" id="SSF48371">
    <property type="entry name" value="ARM repeat"/>
    <property type="match status" value="1"/>
</dbReference>
<comment type="caution">
    <text evidence="3">The sequence shown here is derived from an EMBL/GenBank/DDBJ whole genome shotgun (WGS) entry which is preliminary data.</text>
</comment>
<dbReference type="InterPro" id="IPR040059">
    <property type="entry name" value="PUM3"/>
</dbReference>
<dbReference type="InterPro" id="IPR016024">
    <property type="entry name" value="ARM-type_fold"/>
</dbReference>
<proteinExistence type="predicted"/>
<evidence type="ECO:0000313" key="3">
    <source>
        <dbReference type="EMBL" id="MEQ2296846.1"/>
    </source>
</evidence>
<keyword evidence="4" id="KW-1185">Reference proteome</keyword>
<name>A0ABV0YST9_9TELE</name>
<evidence type="ECO:0000313" key="4">
    <source>
        <dbReference type="Proteomes" id="UP001469553"/>
    </source>
</evidence>
<reference evidence="3 4" key="1">
    <citation type="submission" date="2021-06" db="EMBL/GenBank/DDBJ databases">
        <authorList>
            <person name="Palmer J.M."/>
        </authorList>
    </citation>
    <scope>NUCLEOTIDE SEQUENCE [LARGE SCALE GENOMIC DNA]</scope>
    <source>
        <strain evidence="3 4">AS_MEX2019</strain>
        <tissue evidence="3">Muscle</tissue>
    </source>
</reference>
<gene>
    <name evidence="3" type="primary">PUM3</name>
    <name evidence="3" type="ORF">AMECASPLE_028617</name>
</gene>
<dbReference type="Proteomes" id="UP001469553">
    <property type="component" value="Unassembled WGS sequence"/>
</dbReference>
<dbReference type="EMBL" id="JAHRIP010040791">
    <property type="protein sequence ID" value="MEQ2296846.1"/>
    <property type="molecule type" value="Genomic_DNA"/>
</dbReference>
<dbReference type="Gene3D" id="1.25.10.10">
    <property type="entry name" value="Leucine-rich Repeat Variant"/>
    <property type="match status" value="1"/>
</dbReference>
<organism evidence="3 4">
    <name type="scientific">Ameca splendens</name>
    <dbReference type="NCBI Taxonomy" id="208324"/>
    <lineage>
        <taxon>Eukaryota</taxon>
        <taxon>Metazoa</taxon>
        <taxon>Chordata</taxon>
        <taxon>Craniata</taxon>
        <taxon>Vertebrata</taxon>
        <taxon>Euteleostomi</taxon>
        <taxon>Actinopterygii</taxon>
        <taxon>Neopterygii</taxon>
        <taxon>Teleostei</taxon>
        <taxon>Neoteleostei</taxon>
        <taxon>Acanthomorphata</taxon>
        <taxon>Ovalentaria</taxon>
        <taxon>Atherinomorphae</taxon>
        <taxon>Cyprinodontiformes</taxon>
        <taxon>Goodeidae</taxon>
        <taxon>Ameca</taxon>
    </lineage>
</organism>